<dbReference type="AlphaFoldDB" id="A0A8J3CEY0"/>
<evidence type="ECO:0000256" key="1">
    <source>
        <dbReference type="SAM" id="MobiDB-lite"/>
    </source>
</evidence>
<gene>
    <name evidence="2" type="ORF">GCM10012275_29650</name>
</gene>
<dbReference type="EMBL" id="BMMK01000012">
    <property type="protein sequence ID" value="GGM56579.1"/>
    <property type="molecule type" value="Genomic_DNA"/>
</dbReference>
<feature type="compositionally biased region" description="Basic and acidic residues" evidence="1">
    <location>
        <begin position="81"/>
        <end position="93"/>
    </location>
</feature>
<organism evidence="2 3">
    <name type="scientific">Longimycelium tulufanense</name>
    <dbReference type="NCBI Taxonomy" id="907463"/>
    <lineage>
        <taxon>Bacteria</taxon>
        <taxon>Bacillati</taxon>
        <taxon>Actinomycetota</taxon>
        <taxon>Actinomycetes</taxon>
        <taxon>Pseudonocardiales</taxon>
        <taxon>Pseudonocardiaceae</taxon>
        <taxon>Longimycelium</taxon>
    </lineage>
</organism>
<comment type="caution">
    <text evidence="2">The sequence shown here is derived from an EMBL/GenBank/DDBJ whole genome shotgun (WGS) entry which is preliminary data.</text>
</comment>
<feature type="region of interest" description="Disordered" evidence="1">
    <location>
        <begin position="67"/>
        <end position="101"/>
    </location>
</feature>
<sequence>MSSMTASREVPDADQLCHRHLALLRAVAAGRAELTCSQVPYLRVDGFWCDHTTVADLVRRGLIRPARPGPVDELVPAEITDPGREVLRSREASSDPSPMAG</sequence>
<keyword evidence="3" id="KW-1185">Reference proteome</keyword>
<reference evidence="2" key="2">
    <citation type="submission" date="2020-09" db="EMBL/GenBank/DDBJ databases">
        <authorList>
            <person name="Sun Q."/>
            <person name="Zhou Y."/>
        </authorList>
    </citation>
    <scope>NUCLEOTIDE SEQUENCE</scope>
    <source>
        <strain evidence="2">CGMCC 4.5737</strain>
    </source>
</reference>
<protein>
    <submittedName>
        <fullName evidence="2">Uncharacterized protein</fullName>
    </submittedName>
</protein>
<evidence type="ECO:0000313" key="2">
    <source>
        <dbReference type="EMBL" id="GGM56579.1"/>
    </source>
</evidence>
<dbReference type="Proteomes" id="UP000637578">
    <property type="component" value="Unassembled WGS sequence"/>
</dbReference>
<proteinExistence type="predicted"/>
<evidence type="ECO:0000313" key="3">
    <source>
        <dbReference type="Proteomes" id="UP000637578"/>
    </source>
</evidence>
<accession>A0A8J3CEY0</accession>
<reference evidence="2" key="1">
    <citation type="journal article" date="2014" name="Int. J. Syst. Evol. Microbiol.">
        <title>Complete genome sequence of Corynebacterium casei LMG S-19264T (=DSM 44701T), isolated from a smear-ripened cheese.</title>
        <authorList>
            <consortium name="US DOE Joint Genome Institute (JGI-PGF)"/>
            <person name="Walter F."/>
            <person name="Albersmeier A."/>
            <person name="Kalinowski J."/>
            <person name="Ruckert C."/>
        </authorList>
    </citation>
    <scope>NUCLEOTIDE SEQUENCE</scope>
    <source>
        <strain evidence="2">CGMCC 4.5737</strain>
    </source>
</reference>
<name>A0A8J3CEY0_9PSEU</name>